<comment type="caution">
    <text evidence="3">The sequence shown here is derived from an EMBL/GenBank/DDBJ whole genome shotgun (WGS) entry which is preliminary data.</text>
</comment>
<dbReference type="AlphaFoldDB" id="A0AA37KR90"/>
<accession>A0AA37KR90</accession>
<dbReference type="InterPro" id="IPR050563">
    <property type="entry name" value="4-hydroxybenzoyl-CoA_TE"/>
</dbReference>
<reference evidence="3" key="1">
    <citation type="submission" date="2022-01" db="EMBL/GenBank/DDBJ databases">
        <title>Novel bile acid biosynthetic pathways are enriched in the microbiome of centenarians.</title>
        <authorList>
            <person name="Sato Y."/>
            <person name="Atarashi K."/>
            <person name="Plichta R.D."/>
            <person name="Arai Y."/>
            <person name="Sasajima S."/>
            <person name="Kearney M.S."/>
            <person name="Suda W."/>
            <person name="Takeshita K."/>
            <person name="Sasaki T."/>
            <person name="Okamoto S."/>
            <person name="Skelly N.A."/>
            <person name="Okamura Y."/>
            <person name="Vlamakis H."/>
            <person name="Li Y."/>
            <person name="Tanoue T."/>
            <person name="Takei H."/>
            <person name="Nittono H."/>
            <person name="Narushima S."/>
            <person name="Irie J."/>
            <person name="Itoh H."/>
            <person name="Moriya K."/>
            <person name="Sugiura Y."/>
            <person name="Suematsu M."/>
            <person name="Moritoki N."/>
            <person name="Shibata S."/>
            <person name="Littman R.D."/>
            <person name="Fischbach A.M."/>
            <person name="Uwamino Y."/>
            <person name="Inoue T."/>
            <person name="Honda A."/>
            <person name="Hattori M."/>
            <person name="Murai T."/>
            <person name="Xavier J.R."/>
            <person name="Hirose N."/>
            <person name="Honda K."/>
        </authorList>
    </citation>
    <scope>NUCLEOTIDE SEQUENCE</scope>
    <source>
        <strain evidence="3">CE91-St16</strain>
    </source>
</reference>
<proteinExistence type="inferred from homology"/>
<dbReference type="PANTHER" id="PTHR31793:SF27">
    <property type="entry name" value="NOVEL THIOESTERASE SUPERFAMILY DOMAIN AND SAPOSIN A-TYPE DOMAIN CONTAINING PROTEIN (0610012H03RIK)"/>
    <property type="match status" value="1"/>
</dbReference>
<dbReference type="GO" id="GO:0047617">
    <property type="term" value="F:fatty acyl-CoA hydrolase activity"/>
    <property type="evidence" value="ECO:0007669"/>
    <property type="project" value="TreeGrafter"/>
</dbReference>
<dbReference type="Gene3D" id="3.10.129.10">
    <property type="entry name" value="Hotdog Thioesterase"/>
    <property type="match status" value="1"/>
</dbReference>
<sequence>MVRRKTAEASLVGKTSLRVRFSEVDSMQIVWHGEYVRYFEDGREAFGREFAGLGYMDIHASGYTAPIVELQLQYKKPLRVNDTAVVETRYIATEAAKICFEYTIRSGTDGEIVAEGSSTQVFLDARGELQLLAPEFYRKWKERWDVK</sequence>
<dbReference type="InterPro" id="IPR006684">
    <property type="entry name" value="YbgC/YbaW"/>
</dbReference>
<dbReference type="Pfam" id="PF13279">
    <property type="entry name" value="4HBT_2"/>
    <property type="match status" value="1"/>
</dbReference>
<evidence type="ECO:0000313" key="4">
    <source>
        <dbReference type="Proteomes" id="UP001055105"/>
    </source>
</evidence>
<dbReference type="Proteomes" id="UP001055105">
    <property type="component" value="Unassembled WGS sequence"/>
</dbReference>
<protein>
    <submittedName>
        <fullName evidence="3">4-hydroxybenzoyl-CoA thioesterase</fullName>
    </submittedName>
</protein>
<dbReference type="PANTHER" id="PTHR31793">
    <property type="entry name" value="4-HYDROXYBENZOYL-COA THIOESTERASE FAMILY MEMBER"/>
    <property type="match status" value="1"/>
</dbReference>
<dbReference type="SUPFAM" id="SSF54637">
    <property type="entry name" value="Thioesterase/thiol ester dehydrase-isomerase"/>
    <property type="match status" value="1"/>
</dbReference>
<name>A0AA37KR90_9BACT</name>
<dbReference type="RefSeq" id="WP_039939433.1">
    <property type="nucleotide sequence ID" value="NZ_AP025581.1"/>
</dbReference>
<evidence type="ECO:0000256" key="2">
    <source>
        <dbReference type="ARBA" id="ARBA00022801"/>
    </source>
</evidence>
<dbReference type="EMBL" id="BQOL01000002">
    <property type="protein sequence ID" value="GKI20285.1"/>
    <property type="molecule type" value="Genomic_DNA"/>
</dbReference>
<evidence type="ECO:0000256" key="1">
    <source>
        <dbReference type="ARBA" id="ARBA00005953"/>
    </source>
</evidence>
<comment type="similarity">
    <text evidence="1">Belongs to the 4-hydroxybenzoyl-CoA thioesterase family.</text>
</comment>
<evidence type="ECO:0000313" key="3">
    <source>
        <dbReference type="EMBL" id="GKI20285.1"/>
    </source>
</evidence>
<organism evidence="3 4">
    <name type="scientific">Alistipes finegoldii</name>
    <dbReference type="NCBI Taxonomy" id="214856"/>
    <lineage>
        <taxon>Bacteria</taxon>
        <taxon>Pseudomonadati</taxon>
        <taxon>Bacteroidota</taxon>
        <taxon>Bacteroidia</taxon>
        <taxon>Bacteroidales</taxon>
        <taxon>Rikenellaceae</taxon>
        <taxon>Alistipes</taxon>
    </lineage>
</organism>
<dbReference type="CDD" id="cd00586">
    <property type="entry name" value="4HBT"/>
    <property type="match status" value="1"/>
</dbReference>
<dbReference type="PIRSF" id="PIRSF003230">
    <property type="entry name" value="YbgC"/>
    <property type="match status" value="1"/>
</dbReference>
<gene>
    <name evidence="3" type="ORF">CE91St16_31930</name>
</gene>
<keyword evidence="2" id="KW-0378">Hydrolase</keyword>
<dbReference type="InterPro" id="IPR029069">
    <property type="entry name" value="HotDog_dom_sf"/>
</dbReference>